<feature type="domain" description="Imelysin-like" evidence="5">
    <location>
        <begin position="60"/>
        <end position="351"/>
    </location>
</feature>
<keyword evidence="7" id="KW-1185">Reference proteome</keyword>
<keyword evidence="2 4" id="KW-0732">Signal</keyword>
<dbReference type="AlphaFoldDB" id="A0A927B693"/>
<accession>A0A927B693</accession>
<dbReference type="Gene3D" id="1.20.1420.20">
    <property type="entry name" value="M75 peptidase, HXXE motif"/>
    <property type="match status" value="1"/>
</dbReference>
<dbReference type="InterPro" id="IPR018976">
    <property type="entry name" value="Imelysin-like"/>
</dbReference>
<protein>
    <submittedName>
        <fullName evidence="6">Imelysin family protein</fullName>
    </submittedName>
</protein>
<feature type="region of interest" description="Disordered" evidence="3">
    <location>
        <begin position="27"/>
        <end position="46"/>
    </location>
</feature>
<feature type="signal peptide" evidence="4">
    <location>
        <begin position="1"/>
        <end position="23"/>
    </location>
</feature>
<proteinExistence type="predicted"/>
<reference evidence="6" key="1">
    <citation type="submission" date="2020-09" db="EMBL/GenBank/DDBJ databases">
        <authorList>
            <person name="Kim M.K."/>
        </authorList>
    </citation>
    <scope>NUCLEOTIDE SEQUENCE</scope>
    <source>
        <strain evidence="6">BT704</strain>
    </source>
</reference>
<gene>
    <name evidence="6" type="ORF">IC230_26510</name>
</gene>
<evidence type="ECO:0000259" key="5">
    <source>
        <dbReference type="Pfam" id="PF09375"/>
    </source>
</evidence>
<sequence length="389" mass="42450">MTRFRWKQIGFACAFVGALWACGGGGGTDNSTPTPTPTNPTDQASSDRKAMLTNIADNIILPSYANFKTKFDAMLVKSDAFAAKPDKTTLTELRQSWVDAYTEWQKVELFDVGPAEQRTLRNFFNIYPTDVTGIEAYVTAGSGAFDVPASYPKQGFPALDYLINGLGATDDAIVARYTTAADAAKRIAYLKRLTTQMNSMFTTVYTDWTTGGYRDTFINCTALNAGCSTSKLVNGYVLNYERYIRSGKFGIPSGAMANGTVAPDKVEGYYKKDLSLTLAKTAHQATIDFFNGKNVKTGQEGPGLKTYLNSLGAKDSSTGTSLVDIINKQFDLTNQQLNVLKPNLSDEVKTNTAAVVEVYTRMQKAVRMLKVDMTTAMSITITYTDNDGD</sequence>
<evidence type="ECO:0000256" key="4">
    <source>
        <dbReference type="SAM" id="SignalP"/>
    </source>
</evidence>
<organism evidence="6 7">
    <name type="scientific">Spirosoma validum</name>
    <dbReference type="NCBI Taxonomy" id="2771355"/>
    <lineage>
        <taxon>Bacteria</taxon>
        <taxon>Pseudomonadati</taxon>
        <taxon>Bacteroidota</taxon>
        <taxon>Cytophagia</taxon>
        <taxon>Cytophagales</taxon>
        <taxon>Cytophagaceae</taxon>
        <taxon>Spirosoma</taxon>
    </lineage>
</organism>
<comment type="caution">
    <text evidence="6">The sequence shown here is derived from an EMBL/GenBank/DDBJ whole genome shotgun (WGS) entry which is preliminary data.</text>
</comment>
<dbReference type="GO" id="GO:0030313">
    <property type="term" value="C:cell envelope"/>
    <property type="evidence" value="ECO:0007669"/>
    <property type="project" value="UniProtKB-SubCell"/>
</dbReference>
<evidence type="ECO:0000313" key="6">
    <source>
        <dbReference type="EMBL" id="MBD2756469.1"/>
    </source>
</evidence>
<dbReference type="InterPro" id="IPR034984">
    <property type="entry name" value="Imelysin-like_IPPA"/>
</dbReference>
<dbReference type="Pfam" id="PF09375">
    <property type="entry name" value="Peptidase_M75"/>
    <property type="match status" value="1"/>
</dbReference>
<dbReference type="RefSeq" id="WP_191042086.1">
    <property type="nucleotide sequence ID" value="NZ_JACXAA010000012.1"/>
</dbReference>
<evidence type="ECO:0000256" key="2">
    <source>
        <dbReference type="ARBA" id="ARBA00022729"/>
    </source>
</evidence>
<name>A0A927B693_9BACT</name>
<dbReference type="InterPro" id="IPR038352">
    <property type="entry name" value="Imelysin_sf"/>
</dbReference>
<evidence type="ECO:0000256" key="1">
    <source>
        <dbReference type="ARBA" id="ARBA00004196"/>
    </source>
</evidence>
<comment type="subcellular location">
    <subcellularLocation>
        <location evidence="1">Cell envelope</location>
    </subcellularLocation>
</comment>
<dbReference type="Proteomes" id="UP000653797">
    <property type="component" value="Unassembled WGS sequence"/>
</dbReference>
<dbReference type="CDD" id="cd14659">
    <property type="entry name" value="Imelysin-like_IPPA"/>
    <property type="match status" value="1"/>
</dbReference>
<evidence type="ECO:0000313" key="7">
    <source>
        <dbReference type="Proteomes" id="UP000653797"/>
    </source>
</evidence>
<dbReference type="EMBL" id="JACXAA010000012">
    <property type="protein sequence ID" value="MBD2756469.1"/>
    <property type="molecule type" value="Genomic_DNA"/>
</dbReference>
<feature type="chain" id="PRO_5037081746" evidence="4">
    <location>
        <begin position="24"/>
        <end position="389"/>
    </location>
</feature>
<evidence type="ECO:0000256" key="3">
    <source>
        <dbReference type="SAM" id="MobiDB-lite"/>
    </source>
</evidence>